<dbReference type="GO" id="GO:0009738">
    <property type="term" value="P:abscisic acid-activated signaling pathway"/>
    <property type="evidence" value="ECO:0007669"/>
    <property type="project" value="InterPro"/>
</dbReference>
<feature type="domain" description="Dual specificity phosphatase catalytic" evidence="1">
    <location>
        <begin position="47"/>
        <end position="95"/>
    </location>
</feature>
<dbReference type="PANTHER" id="PTHR47244:SF1">
    <property type="entry name" value="PROTEIN-TYROSINE-PHOSPHATASE IBR5"/>
    <property type="match status" value="1"/>
</dbReference>
<dbReference type="AlphaFoldDB" id="A0AAE1VR99"/>
<accession>A0AAE1VR99</accession>
<dbReference type="InterPro" id="IPR029021">
    <property type="entry name" value="Prot-tyrosine_phosphatase-like"/>
</dbReference>
<keyword evidence="3" id="KW-1185">Reference proteome</keyword>
<dbReference type="GO" id="GO:0005634">
    <property type="term" value="C:nucleus"/>
    <property type="evidence" value="ECO:0007669"/>
    <property type="project" value="TreeGrafter"/>
</dbReference>
<evidence type="ECO:0000259" key="1">
    <source>
        <dbReference type="Pfam" id="PF00782"/>
    </source>
</evidence>
<evidence type="ECO:0000313" key="2">
    <source>
        <dbReference type="EMBL" id="KAK4369370.1"/>
    </source>
</evidence>
<dbReference type="Pfam" id="PF00782">
    <property type="entry name" value="DSPc"/>
    <property type="match status" value="1"/>
</dbReference>
<dbReference type="PANTHER" id="PTHR47244">
    <property type="entry name" value="PROTEIN-TYROSINE-PHOSPHATASE IBR5"/>
    <property type="match status" value="1"/>
</dbReference>
<dbReference type="InterPro" id="IPR000340">
    <property type="entry name" value="Dual-sp_phosphatase_cat-dom"/>
</dbReference>
<dbReference type="GO" id="GO:0009734">
    <property type="term" value="P:auxin-activated signaling pathway"/>
    <property type="evidence" value="ECO:0007669"/>
    <property type="project" value="InterPro"/>
</dbReference>
<dbReference type="EMBL" id="JAVYJV010000006">
    <property type="protein sequence ID" value="KAK4369370.1"/>
    <property type="molecule type" value="Genomic_DNA"/>
</dbReference>
<gene>
    <name evidence="2" type="ORF">RND71_013162</name>
</gene>
<dbReference type="Proteomes" id="UP001291623">
    <property type="component" value="Unassembled WGS sequence"/>
</dbReference>
<proteinExistence type="predicted"/>
<name>A0AAE1VR99_9SOLA</name>
<dbReference type="Gene3D" id="3.90.190.10">
    <property type="entry name" value="Protein tyrosine phosphatase superfamily"/>
    <property type="match status" value="1"/>
</dbReference>
<sequence>MRKREKERENPCGICGHYHKYEEGEPCGICGHRMAVVTDMGSSIPRSRSPAIVIAYLMKNKGWKLAQSYQWVKDRKPSVDLNQVVYQQLEDYEQKIFGSLENQPALAMPVFSSPEFTFGAAAHNQRNTSESDIAMDGS</sequence>
<organism evidence="2 3">
    <name type="scientific">Anisodus tanguticus</name>
    <dbReference type="NCBI Taxonomy" id="243964"/>
    <lineage>
        <taxon>Eukaryota</taxon>
        <taxon>Viridiplantae</taxon>
        <taxon>Streptophyta</taxon>
        <taxon>Embryophyta</taxon>
        <taxon>Tracheophyta</taxon>
        <taxon>Spermatophyta</taxon>
        <taxon>Magnoliopsida</taxon>
        <taxon>eudicotyledons</taxon>
        <taxon>Gunneridae</taxon>
        <taxon>Pentapetalae</taxon>
        <taxon>asterids</taxon>
        <taxon>lamiids</taxon>
        <taxon>Solanales</taxon>
        <taxon>Solanaceae</taxon>
        <taxon>Solanoideae</taxon>
        <taxon>Hyoscyameae</taxon>
        <taxon>Anisodus</taxon>
    </lineage>
</organism>
<comment type="caution">
    <text evidence="2">The sequence shown here is derived from an EMBL/GenBank/DDBJ whole genome shotgun (WGS) entry which is preliminary data.</text>
</comment>
<dbReference type="GO" id="GO:0033549">
    <property type="term" value="F:MAP kinase phosphatase activity"/>
    <property type="evidence" value="ECO:0007669"/>
    <property type="project" value="InterPro"/>
</dbReference>
<reference evidence="2" key="1">
    <citation type="submission" date="2023-12" db="EMBL/GenBank/DDBJ databases">
        <title>Genome assembly of Anisodus tanguticus.</title>
        <authorList>
            <person name="Wang Y.-J."/>
        </authorList>
    </citation>
    <scope>NUCLEOTIDE SEQUENCE</scope>
    <source>
        <strain evidence="2">KB-2021</strain>
        <tissue evidence="2">Leaf</tissue>
    </source>
</reference>
<dbReference type="SUPFAM" id="SSF52799">
    <property type="entry name" value="(Phosphotyrosine protein) phosphatases II"/>
    <property type="match status" value="1"/>
</dbReference>
<protein>
    <recommendedName>
        <fullName evidence="1">Dual specificity phosphatase catalytic domain-containing protein</fullName>
    </recommendedName>
</protein>
<dbReference type="InterPro" id="IPR044212">
    <property type="entry name" value="IBR5-like"/>
</dbReference>
<evidence type="ECO:0000313" key="3">
    <source>
        <dbReference type="Proteomes" id="UP001291623"/>
    </source>
</evidence>